<name>A0ABZ1SXT2_9ACTN</name>
<dbReference type="InterPro" id="IPR023159">
    <property type="entry name" value="SO1590-like_sf"/>
</dbReference>
<keyword evidence="2" id="KW-1185">Reference proteome</keyword>
<protein>
    <submittedName>
        <fullName evidence="1">DUF3224 domain-containing protein</fullName>
    </submittedName>
</protein>
<accession>A0ABZ1SXT2</accession>
<dbReference type="Gene3D" id="2.40.350.10">
    <property type="entry name" value="SO1590-like"/>
    <property type="match status" value="1"/>
</dbReference>
<dbReference type="InterPro" id="IPR021607">
    <property type="entry name" value="DUF3224"/>
</dbReference>
<dbReference type="EMBL" id="CP108085">
    <property type="protein sequence ID" value="WUP77856.1"/>
    <property type="molecule type" value="Genomic_DNA"/>
</dbReference>
<proteinExistence type="predicted"/>
<gene>
    <name evidence="1" type="ORF">OG913_12890</name>
</gene>
<dbReference type="Pfam" id="PF11528">
    <property type="entry name" value="DUF3224"/>
    <property type="match status" value="1"/>
</dbReference>
<evidence type="ECO:0000313" key="1">
    <source>
        <dbReference type="EMBL" id="WUP77856.1"/>
    </source>
</evidence>
<evidence type="ECO:0000313" key="2">
    <source>
        <dbReference type="Proteomes" id="UP001432011"/>
    </source>
</evidence>
<organism evidence="1 2">
    <name type="scientific">Microbispora hainanensis</name>
    <dbReference type="NCBI Taxonomy" id="568844"/>
    <lineage>
        <taxon>Bacteria</taxon>
        <taxon>Bacillati</taxon>
        <taxon>Actinomycetota</taxon>
        <taxon>Actinomycetes</taxon>
        <taxon>Streptosporangiales</taxon>
        <taxon>Streptosporangiaceae</taxon>
        <taxon>Microbispora</taxon>
    </lineage>
</organism>
<dbReference type="RefSeq" id="WP_168066085.1">
    <property type="nucleotide sequence ID" value="NZ_CP108085.1"/>
</dbReference>
<dbReference type="SUPFAM" id="SSF159238">
    <property type="entry name" value="SO1590-like"/>
    <property type="match status" value="1"/>
</dbReference>
<dbReference type="Proteomes" id="UP001432011">
    <property type="component" value="Chromosome"/>
</dbReference>
<sequence length="135" mass="14236">MGKTATGTMKWEPWQPQPYAVQDSGPVLSRGTVVNHYTGDLVATGALECLVLTEADGTSPFQGLERVTGSLDGRQGSFVFRLDGVVRPGTAEATLTVVPGSGTGDLKGLRGEARYTSGNVGPDGHAEFTFEYELD</sequence>
<reference evidence="1" key="1">
    <citation type="submission" date="2022-10" db="EMBL/GenBank/DDBJ databases">
        <title>The complete genomes of actinobacterial strains from the NBC collection.</title>
        <authorList>
            <person name="Joergensen T.S."/>
            <person name="Alvarez Arevalo M."/>
            <person name="Sterndorff E.B."/>
            <person name="Faurdal D."/>
            <person name="Vuksanovic O."/>
            <person name="Mourched A.-S."/>
            <person name="Charusanti P."/>
            <person name="Shaw S."/>
            <person name="Blin K."/>
            <person name="Weber T."/>
        </authorList>
    </citation>
    <scope>NUCLEOTIDE SEQUENCE</scope>
    <source>
        <strain evidence="1">NBC_00254</strain>
    </source>
</reference>